<dbReference type="Pfam" id="PF03455">
    <property type="entry name" value="dDENN"/>
    <property type="match status" value="1"/>
</dbReference>
<evidence type="ECO:0000313" key="7">
    <source>
        <dbReference type="Proteomes" id="UP000006718"/>
    </source>
</evidence>
<accession>A0A5F8AJC0</accession>
<dbReference type="Bgee" id="ENSMMUG00000013962">
    <property type="expression patterns" value="Expressed in spermatid and 21 other cell types or tissues"/>
</dbReference>
<evidence type="ECO:0000313" key="8">
    <source>
        <dbReference type="VGNC" id="VGNC:99884"/>
    </source>
</evidence>
<dbReference type="InterPro" id="IPR040032">
    <property type="entry name" value="DENND1A/B/C"/>
</dbReference>
<dbReference type="Proteomes" id="UP000006718">
    <property type="component" value="Chromosome 1"/>
</dbReference>
<dbReference type="Pfam" id="PF02141">
    <property type="entry name" value="DENN"/>
    <property type="match status" value="1"/>
</dbReference>
<dbReference type="InterPro" id="IPR037516">
    <property type="entry name" value="Tripartite_DENN"/>
</dbReference>
<reference evidence="6" key="2">
    <citation type="submission" date="2019-01" db="EMBL/GenBank/DDBJ databases">
        <authorList>
            <person name="Graves T."/>
            <person name="Eichler E.E."/>
            <person name="Wilson R.K."/>
        </authorList>
    </citation>
    <scope>NUCLEOTIDE SEQUENCE [LARGE SCALE GENOMIC DNA]</scope>
    <source>
        <strain evidence="6">17573</strain>
    </source>
</reference>
<evidence type="ECO:0000256" key="1">
    <source>
        <dbReference type="ARBA" id="ARBA00004132"/>
    </source>
</evidence>
<evidence type="ECO:0000256" key="2">
    <source>
        <dbReference type="ARBA" id="ARBA00022658"/>
    </source>
</evidence>
<dbReference type="GeneTree" id="ENSGT00940000155446"/>
<reference evidence="6" key="4">
    <citation type="submission" date="2025-09" db="UniProtKB">
        <authorList>
            <consortium name="Ensembl"/>
        </authorList>
    </citation>
    <scope>IDENTIFICATION</scope>
    <source>
        <strain evidence="6">17573</strain>
    </source>
</reference>
<evidence type="ECO:0000313" key="6">
    <source>
        <dbReference type="Ensembl" id="ENSMMUP00000078009.1"/>
    </source>
</evidence>
<dbReference type="SMR" id="A0A5F8AJC0"/>
<evidence type="ECO:0000256" key="4">
    <source>
        <dbReference type="SAM" id="MobiDB-lite"/>
    </source>
</evidence>
<dbReference type="SMART" id="SM00799">
    <property type="entry name" value="DENN"/>
    <property type="match status" value="1"/>
</dbReference>
<protein>
    <submittedName>
        <fullName evidence="6">DENN domain containing 1B</fullName>
    </submittedName>
</protein>
<sequence>MKESIVRQHSKKNFLTYLSWKSTKGHISCLDPVVLWKFPEDFGDQEILQSVPKFCFPFDVERVSQNQVGQHFTFVLTDIESKQRFGFCRLTSGGTICLCILSYLPWFEVYYKLLNTLADYLAKELENDLNETLKSLYNHPVPKANTPVNLSVHSYFIAPDVTGLPTIPESRNLTEYFVAVDVNNMLQLYASMLHERRIVITSSKLSTLTACIHGSAALLYPMYWQHIYIPVLPPHLLDYCCAPMPYLIGIHSSLIERVKNKSLEDVVMLNVDTNTLESPFSDLNNLPSDVVSALKNKLKKQSTATGDGVARAFLRAQAALFGSYRDALRYKPGEPITFCEESFVKHRSSVMKQFLETAVNLQLFKQFIDGRLAKLNAGRGFSDVFEEEITSGGFCGGNPRSYQQWVHTVKKGGALFNTAMTKATPAVRTAYKFAKNHAKLGLKEVKSKLKHKENDEDYGTCSSSVQYTPVYKLHNEKGGNSEKRKLAQKDPLWECKDSRLCSIREQDQNSTTIWKARLKRPLKSLDGALYDDDDDDDIERASKLSSEDGEEASAYLYESDDSVETRVKTPYSGEMDLLGEILDTLSTHSSDQGKLAAAKSLDFFRSMDDIDYKPTNKSNAPSENNLAFLCSGSGDQAEWNLGQDDSALHGKHLPPSPRKRVSSSGLTDSLFILKEENSDRHLSADNVSDPASGLDFQLTSPEVSQTDKGKAENRETLTQISDDLLIPGLGRHSSTFVPWEKEGKEAKETSEDIGLLHEVVSLCHMTSDFQQSLNISDKNTNGNQA</sequence>
<dbReference type="AlphaFoldDB" id="A0A5F8AJC0"/>
<dbReference type="PANTHER" id="PTHR13196:SF24">
    <property type="entry name" value="DENN DOMAIN-CONTAINING PROTEIN 1B"/>
    <property type="match status" value="1"/>
</dbReference>
<dbReference type="Gene3D" id="6.10.140.1000">
    <property type="match status" value="1"/>
</dbReference>
<dbReference type="InterPro" id="IPR005113">
    <property type="entry name" value="uDENN_dom"/>
</dbReference>
<keyword evidence="2" id="KW-0344">Guanine-nucleotide releasing factor</keyword>
<comment type="subcellular location">
    <subcellularLocation>
        <location evidence="1">Cytoplasmic vesicle</location>
        <location evidence="1">Clathrin-coated vesicle</location>
    </subcellularLocation>
</comment>
<dbReference type="Ensembl" id="ENSMMUT00000102508.1">
    <property type="protein sequence ID" value="ENSMMUP00000078009.1"/>
    <property type="gene ID" value="ENSMMUG00000013962.4"/>
</dbReference>
<proteinExistence type="predicted"/>
<dbReference type="VEuPathDB" id="HostDB:ENSMMUG00000013962"/>
<dbReference type="FunFam" id="3.40.50.11500:FF:000001">
    <property type="entry name" value="Putative DENN domain-containing protein 1A"/>
    <property type="match status" value="1"/>
</dbReference>
<dbReference type="ExpressionAtlas" id="A0A5F8AJC0">
    <property type="expression patterns" value="baseline"/>
</dbReference>
<name>A0A5F8AJC0_MACMU</name>
<dbReference type="GO" id="GO:0005085">
    <property type="term" value="F:guanyl-nucleotide exchange factor activity"/>
    <property type="evidence" value="ECO:0007669"/>
    <property type="project" value="UniProtKB-KW"/>
</dbReference>
<dbReference type="Gene3D" id="3.30.450.200">
    <property type="match status" value="1"/>
</dbReference>
<gene>
    <name evidence="6 8" type="primary">DENND1B</name>
</gene>
<dbReference type="VGNC" id="VGNC:99884">
    <property type="gene designation" value="DENND1B"/>
</dbReference>
<keyword evidence="7" id="KW-1185">Reference proteome</keyword>
<dbReference type="GO" id="GO:0030136">
    <property type="term" value="C:clathrin-coated vesicle"/>
    <property type="evidence" value="ECO:0007669"/>
    <property type="project" value="UniProtKB-SubCell"/>
</dbReference>
<evidence type="ECO:0000256" key="3">
    <source>
        <dbReference type="ARBA" id="ARBA00023329"/>
    </source>
</evidence>
<feature type="region of interest" description="Disordered" evidence="4">
    <location>
        <begin position="681"/>
        <end position="712"/>
    </location>
</feature>
<evidence type="ECO:0000259" key="5">
    <source>
        <dbReference type="PROSITE" id="PS50211"/>
    </source>
</evidence>
<dbReference type="InterPro" id="IPR001194">
    <property type="entry name" value="cDENN_dom"/>
</dbReference>
<organism evidence="6 7">
    <name type="scientific">Macaca mulatta</name>
    <name type="common">Rhesus macaque</name>
    <dbReference type="NCBI Taxonomy" id="9544"/>
    <lineage>
        <taxon>Eukaryota</taxon>
        <taxon>Metazoa</taxon>
        <taxon>Chordata</taxon>
        <taxon>Craniata</taxon>
        <taxon>Vertebrata</taxon>
        <taxon>Euteleostomi</taxon>
        <taxon>Mammalia</taxon>
        <taxon>Eutheria</taxon>
        <taxon>Euarchontoglires</taxon>
        <taxon>Primates</taxon>
        <taxon>Haplorrhini</taxon>
        <taxon>Catarrhini</taxon>
        <taxon>Cercopithecidae</taxon>
        <taxon>Cercopithecinae</taxon>
        <taxon>Macaca</taxon>
    </lineage>
</organism>
<dbReference type="SMART" id="SM00800">
    <property type="entry name" value="uDENN"/>
    <property type="match status" value="1"/>
</dbReference>
<feature type="domain" description="UDENN" evidence="5">
    <location>
        <begin position="16"/>
        <end position="378"/>
    </location>
</feature>
<keyword evidence="3" id="KW-0968">Cytoplasmic vesicle</keyword>
<dbReference type="Gene3D" id="3.40.50.11500">
    <property type="match status" value="1"/>
</dbReference>
<feature type="compositionally biased region" description="Basic residues" evidence="4">
    <location>
        <begin position="649"/>
        <end position="661"/>
    </location>
</feature>
<reference evidence="6" key="3">
    <citation type="submission" date="2025-08" db="UniProtKB">
        <authorList>
            <consortium name="Ensembl"/>
        </authorList>
    </citation>
    <scope>IDENTIFICATION</scope>
    <source>
        <strain evidence="6">17573</strain>
    </source>
</reference>
<dbReference type="InterPro" id="IPR005112">
    <property type="entry name" value="dDENN_dom"/>
</dbReference>
<dbReference type="Pfam" id="PF03456">
    <property type="entry name" value="uDENN"/>
    <property type="match status" value="1"/>
</dbReference>
<dbReference type="SMART" id="SM00801">
    <property type="entry name" value="dDENN"/>
    <property type="match status" value="1"/>
</dbReference>
<dbReference type="InterPro" id="IPR043153">
    <property type="entry name" value="DENN_C"/>
</dbReference>
<reference evidence="7" key="1">
    <citation type="journal article" date="2007" name="Science">
        <title>Evolutionary and biomedical insights from the rhesus macaque genome.</title>
        <authorList>
            <person name="Gibbs R.A."/>
            <person name="Rogers J."/>
            <person name="Katze M.G."/>
            <person name="Bumgarner R."/>
            <person name="Weinstock G.M."/>
            <person name="Mardis E.R."/>
            <person name="Remington K.A."/>
            <person name="Strausberg R.L."/>
            <person name="Venter J.C."/>
            <person name="Wilson R.K."/>
            <person name="Batzer M.A."/>
            <person name="Bustamante C.D."/>
            <person name="Eichler E.E."/>
            <person name="Hahn M.W."/>
            <person name="Hardison R.C."/>
            <person name="Makova K.D."/>
            <person name="Miller W."/>
            <person name="Milosavljevic A."/>
            <person name="Palermo R.E."/>
            <person name="Siepel A."/>
            <person name="Sikela J.M."/>
            <person name="Attaway T."/>
            <person name="Bell S."/>
            <person name="Bernard K.E."/>
            <person name="Buhay C.J."/>
            <person name="Chandrabose M.N."/>
            <person name="Dao M."/>
            <person name="Davis C."/>
            <person name="Delehaunty K.D."/>
            <person name="Ding Y."/>
            <person name="Dinh H.H."/>
            <person name="Dugan-Rocha S."/>
            <person name="Fulton L.A."/>
            <person name="Gabisi R.A."/>
            <person name="Garner T.T."/>
            <person name="Godfrey J."/>
            <person name="Hawes A.C."/>
            <person name="Hernandez J."/>
            <person name="Hines S."/>
            <person name="Holder M."/>
            <person name="Hume J."/>
            <person name="Jhangiani S.N."/>
            <person name="Joshi V."/>
            <person name="Khan Z.M."/>
            <person name="Kirkness E.F."/>
            <person name="Cree A."/>
            <person name="Fowler R.G."/>
            <person name="Lee S."/>
            <person name="Lewis L.R."/>
            <person name="Li Z."/>
            <person name="Liu Y.-S."/>
            <person name="Moore S.M."/>
            <person name="Muzny D."/>
            <person name="Nazareth L.V."/>
            <person name="Ngo D.N."/>
            <person name="Okwuonu G.O."/>
            <person name="Pai G."/>
            <person name="Parker D."/>
            <person name="Paul H.A."/>
            <person name="Pfannkoch C."/>
            <person name="Pohl C.S."/>
            <person name="Rogers Y.-H.C."/>
            <person name="Ruiz S.J."/>
            <person name="Sabo A."/>
            <person name="Santibanez J."/>
            <person name="Schneider B.W."/>
            <person name="Smith S.M."/>
            <person name="Sodergren E."/>
            <person name="Svatek A.F."/>
            <person name="Utterback T.R."/>
            <person name="Vattathil S."/>
            <person name="Warren W."/>
            <person name="White C.S."/>
            <person name="Chinwalla A.T."/>
            <person name="Feng Y."/>
            <person name="Halpern A.L."/>
            <person name="Hillier L.W."/>
            <person name="Huang X."/>
            <person name="Minx P."/>
            <person name="Nelson J.O."/>
            <person name="Pepin K.H."/>
            <person name="Qin X."/>
            <person name="Sutton G.G."/>
            <person name="Venter E."/>
            <person name="Walenz B.P."/>
            <person name="Wallis J.W."/>
            <person name="Worley K.C."/>
            <person name="Yang S.-P."/>
            <person name="Jones S.M."/>
            <person name="Marra M.A."/>
            <person name="Rocchi M."/>
            <person name="Schein J.E."/>
            <person name="Baertsch R."/>
            <person name="Clarke L."/>
            <person name="Csuros M."/>
            <person name="Glasscock J."/>
            <person name="Harris R.A."/>
            <person name="Havlak P."/>
            <person name="Jackson A.R."/>
            <person name="Jiang H."/>
            <person name="Liu Y."/>
            <person name="Messina D.N."/>
            <person name="Shen Y."/>
            <person name="Song H.X.-Z."/>
            <person name="Wylie T."/>
            <person name="Zhang L."/>
            <person name="Birney E."/>
            <person name="Han K."/>
            <person name="Konkel M.K."/>
            <person name="Lee J."/>
            <person name="Smit A.F.A."/>
            <person name="Ullmer B."/>
            <person name="Wang H."/>
            <person name="Xing J."/>
            <person name="Burhans R."/>
            <person name="Cheng Z."/>
            <person name="Karro J.E."/>
            <person name="Ma J."/>
            <person name="Raney B."/>
            <person name="She X."/>
            <person name="Cox M.J."/>
            <person name="Demuth J.P."/>
            <person name="Dumas L.J."/>
            <person name="Han S.-G."/>
            <person name="Hopkins J."/>
            <person name="Karimpour-Fard A."/>
            <person name="Kim Y.H."/>
            <person name="Pollack J.R."/>
            <person name="Vinar T."/>
            <person name="Addo-Quaye C."/>
            <person name="Degenhardt J."/>
            <person name="Denby A."/>
            <person name="Hubisz M.J."/>
            <person name="Indap A."/>
            <person name="Kosiol C."/>
            <person name="Lahn B.T."/>
            <person name="Lawson H.A."/>
            <person name="Marklein A."/>
            <person name="Nielsen R."/>
            <person name="Vallender E.J."/>
            <person name="Clark A.G."/>
            <person name="Ferguson B."/>
            <person name="Hernandez R.D."/>
            <person name="Hirani K."/>
            <person name="Kehrer-Sawatzki H."/>
            <person name="Kolb J."/>
            <person name="Patil S."/>
            <person name="Pu L.-L."/>
            <person name="Ren Y."/>
            <person name="Smith D.G."/>
            <person name="Wheeler D.A."/>
            <person name="Schenck I."/>
            <person name="Ball E.V."/>
            <person name="Chen R."/>
            <person name="Cooper D.N."/>
            <person name="Giardine B."/>
            <person name="Hsu F."/>
            <person name="Kent W.J."/>
            <person name="Lesk A."/>
            <person name="Nelson D.L."/>
            <person name="O'brien W.E."/>
            <person name="Pruefer K."/>
            <person name="Stenson P.D."/>
            <person name="Wallace J.C."/>
            <person name="Ke H."/>
            <person name="Liu X.-M."/>
            <person name="Wang P."/>
            <person name="Xiang A.P."/>
            <person name="Yang F."/>
            <person name="Barber G.P."/>
            <person name="Haussler D."/>
            <person name="Karolchik D."/>
            <person name="Kern A.D."/>
            <person name="Kuhn R.M."/>
            <person name="Smith K.E."/>
            <person name="Zwieg A.S."/>
        </authorList>
    </citation>
    <scope>NUCLEOTIDE SEQUENCE [LARGE SCALE GENOMIC DNA]</scope>
    <source>
        <strain evidence="7">17573</strain>
    </source>
</reference>
<feature type="region of interest" description="Disordered" evidence="4">
    <location>
        <begin position="645"/>
        <end position="664"/>
    </location>
</feature>
<dbReference type="FunFam" id="3.30.450.200:FF:000003">
    <property type="entry name" value="DENN domain containing 1A"/>
    <property type="match status" value="1"/>
</dbReference>
<dbReference type="PROSITE" id="PS50211">
    <property type="entry name" value="DENN"/>
    <property type="match status" value="1"/>
</dbReference>
<dbReference type="PANTHER" id="PTHR13196">
    <property type="entry name" value="DENN DOMAIN-CONTAINING"/>
    <property type="match status" value="1"/>
</dbReference>